<reference evidence="2 3" key="1">
    <citation type="submission" date="2023-08" db="EMBL/GenBank/DDBJ databases">
        <title>Genome sequence of Thermaerobacter compostii strain Ins1, a spore-forming filamentous bacterium isolated from a deep geothermal reservoir.</title>
        <authorList>
            <person name="Bregnard D."/>
            <person name="Gonzalez D."/>
            <person name="Junier P."/>
        </authorList>
    </citation>
    <scope>NUCLEOTIDE SEQUENCE [LARGE SCALE GENOMIC DNA]</scope>
    <source>
        <strain evidence="2 3">Ins1</strain>
    </source>
</reference>
<dbReference type="InterPro" id="IPR002645">
    <property type="entry name" value="STAS_dom"/>
</dbReference>
<gene>
    <name evidence="2" type="ORF">Q5761_00320</name>
</gene>
<dbReference type="Proteomes" id="UP001304683">
    <property type="component" value="Chromosome"/>
</dbReference>
<keyword evidence="3" id="KW-1185">Reference proteome</keyword>
<proteinExistence type="predicted"/>
<dbReference type="RefSeq" id="WP_318750763.1">
    <property type="nucleotide sequence ID" value="NZ_CP132508.1"/>
</dbReference>
<dbReference type="SUPFAM" id="SSF52091">
    <property type="entry name" value="SpoIIaa-like"/>
    <property type="match status" value="1"/>
</dbReference>
<dbReference type="InterPro" id="IPR036513">
    <property type="entry name" value="STAS_dom_sf"/>
</dbReference>
<dbReference type="EMBL" id="CP132508">
    <property type="protein sequence ID" value="WPD19161.1"/>
    <property type="molecule type" value="Genomic_DNA"/>
</dbReference>
<dbReference type="Pfam" id="PF01740">
    <property type="entry name" value="STAS"/>
    <property type="match status" value="1"/>
</dbReference>
<dbReference type="Gene3D" id="3.30.750.24">
    <property type="entry name" value="STAS domain"/>
    <property type="match status" value="1"/>
</dbReference>
<name>A0ABZ0QP06_9FIRM</name>
<evidence type="ECO:0000259" key="1">
    <source>
        <dbReference type="PROSITE" id="PS50801"/>
    </source>
</evidence>
<evidence type="ECO:0000313" key="3">
    <source>
        <dbReference type="Proteomes" id="UP001304683"/>
    </source>
</evidence>
<dbReference type="PANTHER" id="PTHR33495">
    <property type="entry name" value="ANTI-SIGMA FACTOR ANTAGONIST TM_1081-RELATED-RELATED"/>
    <property type="match status" value="1"/>
</dbReference>
<evidence type="ECO:0000313" key="2">
    <source>
        <dbReference type="EMBL" id="WPD19161.1"/>
    </source>
</evidence>
<dbReference type="PROSITE" id="PS50801">
    <property type="entry name" value="STAS"/>
    <property type="match status" value="1"/>
</dbReference>
<organism evidence="2 3">
    <name type="scientific">Thermaerobacter composti</name>
    <dbReference type="NCBI Taxonomy" id="554949"/>
    <lineage>
        <taxon>Bacteria</taxon>
        <taxon>Bacillati</taxon>
        <taxon>Bacillota</taxon>
        <taxon>Clostridia</taxon>
        <taxon>Eubacteriales</taxon>
        <taxon>Clostridiales Family XVII. Incertae Sedis</taxon>
        <taxon>Thermaerobacter</taxon>
    </lineage>
</organism>
<accession>A0ABZ0QP06</accession>
<protein>
    <submittedName>
        <fullName evidence="2">STAS domain-containing protein</fullName>
    </submittedName>
</protein>
<sequence>MSEEVVHMTSQDGLRLMVTCDLDFERAERVAGALTRYGEGPIILDLTRCQFIDSTGLGVLVHTLRHYQDQGIEIRAVHVLPQVFEVLEIVGVVDVFGRDLFVIIEEPSDMP</sequence>
<dbReference type="CDD" id="cd07043">
    <property type="entry name" value="STAS_anti-anti-sigma_factors"/>
    <property type="match status" value="1"/>
</dbReference>
<feature type="domain" description="STAS" evidence="1">
    <location>
        <begin position="16"/>
        <end position="111"/>
    </location>
</feature>